<dbReference type="EMBL" id="QZWG01000016">
    <property type="protein sequence ID" value="RZB59871.1"/>
    <property type="molecule type" value="Genomic_DNA"/>
</dbReference>
<sequence length="176" mass="19408">MSMASHLPKAEEPEWVFNGKGRWNQVHSVLEAKNLMNHLFNLASSSSTGQTNTGELVADKEQTRNKRRICKPHYLEDYVTSGHELSKTTGNIGGKVAGSGPIRHIIRLTSLSYLRLQNVLCTVETSVEEKGLIAEIADKIETYIKEKGPPLALLSKFKEGSAFLKDDGSVDALNDL</sequence>
<proteinExistence type="predicted"/>
<comment type="caution">
    <text evidence="1">The sequence shown here is derived from an EMBL/GenBank/DDBJ whole genome shotgun (WGS) entry which is preliminary data.</text>
</comment>
<dbReference type="AlphaFoldDB" id="A0A445GF94"/>
<evidence type="ECO:0000313" key="2">
    <source>
        <dbReference type="Proteomes" id="UP000289340"/>
    </source>
</evidence>
<dbReference type="Proteomes" id="UP000289340">
    <property type="component" value="Chromosome 16"/>
</dbReference>
<reference evidence="1 2" key="1">
    <citation type="submission" date="2018-09" db="EMBL/GenBank/DDBJ databases">
        <title>A high-quality reference genome of wild soybean provides a powerful tool to mine soybean genomes.</title>
        <authorList>
            <person name="Xie M."/>
            <person name="Chung C.Y.L."/>
            <person name="Li M.-W."/>
            <person name="Wong F.-L."/>
            <person name="Chan T.-F."/>
            <person name="Lam H.-M."/>
        </authorList>
    </citation>
    <scope>NUCLEOTIDE SEQUENCE [LARGE SCALE GENOMIC DNA]</scope>
    <source>
        <strain evidence="2">cv. W05</strain>
        <tissue evidence="1">Hypocotyl of etiolated seedlings</tissue>
    </source>
</reference>
<protein>
    <submittedName>
        <fullName evidence="1">Kinesin-like protein KIN-4C</fullName>
    </submittedName>
</protein>
<gene>
    <name evidence="1" type="ORF">D0Y65_042881</name>
</gene>
<evidence type="ECO:0000313" key="1">
    <source>
        <dbReference type="EMBL" id="RZB59871.1"/>
    </source>
</evidence>
<name>A0A445GF94_GLYSO</name>
<keyword evidence="2" id="KW-1185">Reference proteome</keyword>
<accession>A0A445GF94</accession>
<organism evidence="1 2">
    <name type="scientific">Glycine soja</name>
    <name type="common">Wild soybean</name>
    <dbReference type="NCBI Taxonomy" id="3848"/>
    <lineage>
        <taxon>Eukaryota</taxon>
        <taxon>Viridiplantae</taxon>
        <taxon>Streptophyta</taxon>
        <taxon>Embryophyta</taxon>
        <taxon>Tracheophyta</taxon>
        <taxon>Spermatophyta</taxon>
        <taxon>Magnoliopsida</taxon>
        <taxon>eudicotyledons</taxon>
        <taxon>Gunneridae</taxon>
        <taxon>Pentapetalae</taxon>
        <taxon>rosids</taxon>
        <taxon>fabids</taxon>
        <taxon>Fabales</taxon>
        <taxon>Fabaceae</taxon>
        <taxon>Papilionoideae</taxon>
        <taxon>50 kb inversion clade</taxon>
        <taxon>NPAAA clade</taxon>
        <taxon>indigoferoid/millettioid clade</taxon>
        <taxon>Phaseoleae</taxon>
        <taxon>Glycine</taxon>
        <taxon>Glycine subgen. Soja</taxon>
    </lineage>
</organism>